<dbReference type="CDD" id="cd02846">
    <property type="entry name" value="PAZ_argonaute_like"/>
    <property type="match status" value="1"/>
</dbReference>
<dbReference type="Pfam" id="PF16488">
    <property type="entry name" value="ArgoL2"/>
    <property type="match status" value="1"/>
</dbReference>
<dbReference type="SMART" id="SM01163">
    <property type="entry name" value="DUF1785"/>
    <property type="match status" value="1"/>
</dbReference>
<dbReference type="Pfam" id="PF08699">
    <property type="entry name" value="ArgoL1"/>
    <property type="match status" value="1"/>
</dbReference>
<dbReference type="InterPro" id="IPR003100">
    <property type="entry name" value="PAZ_dom"/>
</dbReference>
<dbReference type="PANTHER" id="PTHR22891">
    <property type="entry name" value="EUKARYOTIC TRANSLATION INITIATION FACTOR 2C"/>
    <property type="match status" value="1"/>
</dbReference>
<dbReference type="InterPro" id="IPR032472">
    <property type="entry name" value="ArgoL2"/>
</dbReference>
<evidence type="ECO:0000313" key="5">
    <source>
        <dbReference type="Proteomes" id="UP000054107"/>
    </source>
</evidence>
<evidence type="ECO:0000313" key="4">
    <source>
        <dbReference type="EMBL" id="CEP13223.1"/>
    </source>
</evidence>
<dbReference type="Pfam" id="PF16486">
    <property type="entry name" value="ArgoN"/>
    <property type="match status" value="1"/>
</dbReference>
<dbReference type="InterPro" id="IPR032474">
    <property type="entry name" value="Argonaute_N"/>
</dbReference>
<sequence>MALQLTNFALRPNEATLGRATQVRTNFFQVLALPYQNVYHYDIEIQPIIPRAKKQAFWKFFEETRTADVCNNSKSIFDGARNVFSVTRFNLGETQAQQLKVDVGSNPVFGRAANNIFTITIKFTSVIRMQELQEFLDGESPCTSNCLSAIMVLDILVRFLPSLVHFTFGRSILTPTDKTPLPNGAEAWHGFYQSVRPAKGRMLVNIDTTATVVHESGPLPEIAAKILNKRSLDDLRRGIAAKDLYMLTRLLKGRQIQVVHRGEQRYTYKITNLAAPANEITFTDAQGTSKTVADYFVEKYNRRLNYPFLPCVVVRRDIFLPMEVCEITPGQRYTRKLNPKQTAEFIKATSKPPQARVNTVNRSLSLLGHKNNPYMEEFGMNIKQEMEVIKARVLPAPKITFHPSQGDFTAQAGGWNLQSKKLAKTATLVSWSIINFAVSVPFAAIQRFVRELCQTAAELGINVVNREPPIMSADPQGNIERNIKEAYIRAGQAVKCAPQMLVLILPVVSGQLYGEIKRISDTVVGVPTQCIQSKHIASAKKQYCANLCLKINVKLGGMNHSLKTGEIPFISEKPTIIFGIDVSHGMPNSKAPSIAAVTASVDALAVRFISTIRLQEPLADIVSDLTNIVVELLQKFYKETGVKPERMIFYRDGVANNQFTQVMETEVAAIRHACAMLDINYKPTITFIVVQKRHRARFFPIGQRDADRNGNCMPGVVIDTDVVHPFEFDFYLQSHTAIKGTARAAHYYVLHDQNNFSADDLQDLSYKLTHVYARSCGPVSLVPAVYYADLVAARARFHRPGGDWSDTTASSEMTSEVDLQSMYAVVKQELQNTMYFM</sequence>
<dbReference type="SUPFAM" id="SSF53098">
    <property type="entry name" value="Ribonuclease H-like"/>
    <property type="match status" value="1"/>
</dbReference>
<dbReference type="Gene3D" id="3.30.420.10">
    <property type="entry name" value="Ribonuclease H-like superfamily/Ribonuclease H"/>
    <property type="match status" value="1"/>
</dbReference>
<dbReference type="Gene3D" id="3.40.50.2300">
    <property type="match status" value="1"/>
</dbReference>
<evidence type="ECO:0000256" key="1">
    <source>
        <dbReference type="RuleBase" id="RU361178"/>
    </source>
</evidence>
<evidence type="ECO:0000259" key="2">
    <source>
        <dbReference type="PROSITE" id="PS50821"/>
    </source>
</evidence>
<dbReference type="Proteomes" id="UP000054107">
    <property type="component" value="Unassembled WGS sequence"/>
</dbReference>
<accession>A0A0B7N4I9</accession>
<dbReference type="InterPro" id="IPR014811">
    <property type="entry name" value="ArgoL1"/>
</dbReference>
<dbReference type="SUPFAM" id="SSF101690">
    <property type="entry name" value="PAZ domain"/>
    <property type="match status" value="1"/>
</dbReference>
<dbReference type="PROSITE" id="PS50821">
    <property type="entry name" value="PAZ"/>
    <property type="match status" value="1"/>
</dbReference>
<comment type="similarity">
    <text evidence="1">Belongs to the argonaute family.</text>
</comment>
<dbReference type="SMART" id="SM00949">
    <property type="entry name" value="PAZ"/>
    <property type="match status" value="1"/>
</dbReference>
<dbReference type="Pfam" id="PF02171">
    <property type="entry name" value="Piwi"/>
    <property type="match status" value="1"/>
</dbReference>
<dbReference type="InterPro" id="IPR003165">
    <property type="entry name" value="Piwi"/>
</dbReference>
<dbReference type="Gene3D" id="2.170.260.10">
    <property type="entry name" value="paz domain"/>
    <property type="match status" value="1"/>
</dbReference>
<dbReference type="SMART" id="SM00950">
    <property type="entry name" value="Piwi"/>
    <property type="match status" value="1"/>
</dbReference>
<dbReference type="InterPro" id="IPR036085">
    <property type="entry name" value="PAZ_dom_sf"/>
</dbReference>
<gene>
    <name evidence="4" type="primary">PARPA_07272.1 scaffold 26887</name>
</gene>
<dbReference type="InterPro" id="IPR032473">
    <property type="entry name" value="Argonaute_Mid_dom"/>
</dbReference>
<protein>
    <recommendedName>
        <fullName evidence="6">Piwi domain-containing protein</fullName>
    </recommendedName>
</protein>
<feature type="domain" description="PAZ" evidence="2">
    <location>
        <begin position="218"/>
        <end position="329"/>
    </location>
</feature>
<organism evidence="4 5">
    <name type="scientific">Parasitella parasitica</name>
    <dbReference type="NCBI Taxonomy" id="35722"/>
    <lineage>
        <taxon>Eukaryota</taxon>
        <taxon>Fungi</taxon>
        <taxon>Fungi incertae sedis</taxon>
        <taxon>Mucoromycota</taxon>
        <taxon>Mucoromycotina</taxon>
        <taxon>Mucoromycetes</taxon>
        <taxon>Mucorales</taxon>
        <taxon>Mucorineae</taxon>
        <taxon>Mucoraceae</taxon>
        <taxon>Parasitella</taxon>
    </lineage>
</organism>
<dbReference type="CDD" id="cd04657">
    <property type="entry name" value="Piwi_ago-like"/>
    <property type="match status" value="1"/>
</dbReference>
<proteinExistence type="inferred from homology"/>
<dbReference type="PROSITE" id="PS50822">
    <property type="entry name" value="PIWI"/>
    <property type="match status" value="1"/>
</dbReference>
<reference evidence="4 5" key="1">
    <citation type="submission" date="2014-09" db="EMBL/GenBank/DDBJ databases">
        <authorList>
            <person name="Ellenberger Sabrina"/>
        </authorList>
    </citation>
    <scope>NUCLEOTIDE SEQUENCE [LARGE SCALE GENOMIC DNA]</scope>
    <source>
        <strain evidence="4 5">CBS 412.66</strain>
    </source>
</reference>
<evidence type="ECO:0008006" key="6">
    <source>
        <dbReference type="Google" id="ProtNLM"/>
    </source>
</evidence>
<name>A0A0B7N4I9_9FUNG</name>
<dbReference type="InterPro" id="IPR045246">
    <property type="entry name" value="Piwi_ago-like"/>
</dbReference>
<dbReference type="OrthoDB" id="10252740at2759"/>
<dbReference type="EMBL" id="LN729408">
    <property type="protein sequence ID" value="CEP13223.1"/>
    <property type="molecule type" value="Genomic_DNA"/>
</dbReference>
<feature type="domain" description="Piwi" evidence="3">
    <location>
        <begin position="500"/>
        <end position="800"/>
    </location>
</feature>
<dbReference type="AlphaFoldDB" id="A0A0B7N4I9"/>
<dbReference type="Pfam" id="PF16487">
    <property type="entry name" value="ArgoMid"/>
    <property type="match status" value="1"/>
</dbReference>
<dbReference type="GO" id="GO:0003723">
    <property type="term" value="F:RNA binding"/>
    <property type="evidence" value="ECO:0007669"/>
    <property type="project" value="InterPro"/>
</dbReference>
<dbReference type="InterPro" id="IPR012337">
    <property type="entry name" value="RNaseH-like_sf"/>
</dbReference>
<dbReference type="Pfam" id="PF02170">
    <property type="entry name" value="PAZ"/>
    <property type="match status" value="1"/>
</dbReference>
<keyword evidence="5" id="KW-1185">Reference proteome</keyword>
<dbReference type="InterPro" id="IPR036397">
    <property type="entry name" value="RNaseH_sf"/>
</dbReference>
<dbReference type="STRING" id="35722.A0A0B7N4I9"/>
<evidence type="ECO:0000259" key="3">
    <source>
        <dbReference type="PROSITE" id="PS50822"/>
    </source>
</evidence>